<reference evidence="1 2" key="1">
    <citation type="submission" date="2008-07" db="EMBL/GenBank/DDBJ databases">
        <authorList>
            <person name="El-Sayed N."/>
            <person name="Caler E."/>
            <person name="Inman J."/>
            <person name="Amedeo P."/>
            <person name="Hass B."/>
            <person name="Wortman J."/>
        </authorList>
    </citation>
    <scope>NUCLEOTIDE SEQUENCE [LARGE SCALE GENOMIC DNA]</scope>
    <source>
        <strain evidence="2">ATCC 50983 / TXsc</strain>
    </source>
</reference>
<dbReference type="GO" id="GO:0046912">
    <property type="term" value="F:acyltransferase activity, acyl groups converted into alkyl on transfer"/>
    <property type="evidence" value="ECO:0007669"/>
    <property type="project" value="InterPro"/>
</dbReference>
<keyword evidence="2" id="KW-1185">Reference proteome</keyword>
<dbReference type="Gene3D" id="1.10.580.10">
    <property type="entry name" value="Citrate Synthase, domain 1"/>
    <property type="match status" value="1"/>
</dbReference>
<dbReference type="InterPro" id="IPR036969">
    <property type="entry name" value="Citrate_synthase_sf"/>
</dbReference>
<dbReference type="InParanoid" id="C5KW77"/>
<protein>
    <submittedName>
        <fullName evidence="1">Citrate synthase, putative</fullName>
    </submittedName>
</protein>
<dbReference type="Proteomes" id="UP000007800">
    <property type="component" value="Unassembled WGS sequence"/>
</dbReference>
<accession>C5KW77</accession>
<evidence type="ECO:0000313" key="1">
    <source>
        <dbReference type="EMBL" id="EER11268.1"/>
    </source>
</evidence>
<dbReference type="RefSeq" id="XP_002779473.1">
    <property type="nucleotide sequence ID" value="XM_002779427.1"/>
</dbReference>
<organism evidence="2">
    <name type="scientific">Perkinsus marinus (strain ATCC 50983 / TXsc)</name>
    <dbReference type="NCBI Taxonomy" id="423536"/>
    <lineage>
        <taxon>Eukaryota</taxon>
        <taxon>Sar</taxon>
        <taxon>Alveolata</taxon>
        <taxon>Perkinsozoa</taxon>
        <taxon>Perkinsea</taxon>
        <taxon>Perkinsida</taxon>
        <taxon>Perkinsidae</taxon>
        <taxon>Perkinsus</taxon>
    </lineage>
</organism>
<dbReference type="AlphaFoldDB" id="C5KW77"/>
<feature type="non-terminal residue" evidence="1">
    <location>
        <position position="1"/>
    </location>
</feature>
<proteinExistence type="predicted"/>
<evidence type="ECO:0000313" key="2">
    <source>
        <dbReference type="Proteomes" id="UP000007800"/>
    </source>
</evidence>
<sequence length="69" mass="7397">QDVIGEITVGNVLGGERGMKTMLTDTSDLDSLAGIRYRNMTLREVNAALPKSVGSTIGLSEGLFWLLLT</sequence>
<dbReference type="InterPro" id="IPR016142">
    <property type="entry name" value="Citrate_synth-like_lrg_a-sub"/>
</dbReference>
<dbReference type="SUPFAM" id="SSF48256">
    <property type="entry name" value="Citrate synthase"/>
    <property type="match status" value="1"/>
</dbReference>
<dbReference type="OrthoDB" id="8017587at2759"/>
<dbReference type="GeneID" id="9057118"/>
<dbReference type="EMBL" id="GG676966">
    <property type="protein sequence ID" value="EER11268.1"/>
    <property type="molecule type" value="Genomic_DNA"/>
</dbReference>
<gene>
    <name evidence="1" type="ORF">Pmar_PMAR026762</name>
</gene>
<name>C5KW77_PERM5</name>
<feature type="non-terminal residue" evidence="1">
    <location>
        <position position="69"/>
    </location>
</feature>